<gene>
    <name evidence="1" type="ORF">L195_g013316</name>
</gene>
<dbReference type="EMBL" id="ASHM01008654">
    <property type="protein sequence ID" value="PNY16591.1"/>
    <property type="molecule type" value="Genomic_DNA"/>
</dbReference>
<proteinExistence type="predicted"/>
<reference evidence="1 2" key="1">
    <citation type="journal article" date="2014" name="Am. J. Bot.">
        <title>Genome assembly and annotation for red clover (Trifolium pratense; Fabaceae).</title>
        <authorList>
            <person name="Istvanek J."/>
            <person name="Jaros M."/>
            <person name="Krenek A."/>
            <person name="Repkova J."/>
        </authorList>
    </citation>
    <scope>NUCLEOTIDE SEQUENCE [LARGE SCALE GENOMIC DNA]</scope>
    <source>
        <strain evidence="2">cv. Tatra</strain>
        <tissue evidence="1">Young leaves</tissue>
    </source>
</reference>
<accession>A0A2K3PMT4</accession>
<reference evidence="1 2" key="2">
    <citation type="journal article" date="2017" name="Front. Plant Sci.">
        <title>Gene Classification and Mining of Molecular Markers Useful in Red Clover (Trifolium pratense) Breeding.</title>
        <authorList>
            <person name="Istvanek J."/>
            <person name="Dluhosova J."/>
            <person name="Dluhos P."/>
            <person name="Patkova L."/>
            <person name="Nedelnik J."/>
            <person name="Repkova J."/>
        </authorList>
    </citation>
    <scope>NUCLEOTIDE SEQUENCE [LARGE SCALE GENOMIC DNA]</scope>
    <source>
        <strain evidence="2">cv. Tatra</strain>
        <tissue evidence="1">Young leaves</tissue>
    </source>
</reference>
<comment type="caution">
    <text evidence="1">The sequence shown here is derived from an EMBL/GenBank/DDBJ whole genome shotgun (WGS) entry which is preliminary data.</text>
</comment>
<name>A0A2K3PMT4_TRIPR</name>
<evidence type="ECO:0000313" key="2">
    <source>
        <dbReference type="Proteomes" id="UP000236291"/>
    </source>
</evidence>
<evidence type="ECO:0000313" key="1">
    <source>
        <dbReference type="EMBL" id="PNY16591.1"/>
    </source>
</evidence>
<protein>
    <submittedName>
        <fullName evidence="1">Uncharacterized protein</fullName>
    </submittedName>
</protein>
<dbReference type="AlphaFoldDB" id="A0A2K3PMT4"/>
<organism evidence="1 2">
    <name type="scientific">Trifolium pratense</name>
    <name type="common">Red clover</name>
    <dbReference type="NCBI Taxonomy" id="57577"/>
    <lineage>
        <taxon>Eukaryota</taxon>
        <taxon>Viridiplantae</taxon>
        <taxon>Streptophyta</taxon>
        <taxon>Embryophyta</taxon>
        <taxon>Tracheophyta</taxon>
        <taxon>Spermatophyta</taxon>
        <taxon>Magnoliopsida</taxon>
        <taxon>eudicotyledons</taxon>
        <taxon>Gunneridae</taxon>
        <taxon>Pentapetalae</taxon>
        <taxon>rosids</taxon>
        <taxon>fabids</taxon>
        <taxon>Fabales</taxon>
        <taxon>Fabaceae</taxon>
        <taxon>Papilionoideae</taxon>
        <taxon>50 kb inversion clade</taxon>
        <taxon>NPAAA clade</taxon>
        <taxon>Hologalegina</taxon>
        <taxon>IRL clade</taxon>
        <taxon>Trifolieae</taxon>
        <taxon>Trifolium</taxon>
    </lineage>
</organism>
<dbReference type="Proteomes" id="UP000236291">
    <property type="component" value="Unassembled WGS sequence"/>
</dbReference>
<sequence length="71" mass="8067">MDSALIITVECWYLDKLNLQVFKQIKKSLQFTCGCALYSALDEDEEGFVGGGGATRCGMRKRLDLRRMIPY</sequence>